<feature type="compositionally biased region" description="Polar residues" evidence="1">
    <location>
        <begin position="123"/>
        <end position="135"/>
    </location>
</feature>
<protein>
    <submittedName>
        <fullName evidence="2">Predicted protein</fullName>
    </submittedName>
</protein>
<dbReference type="EMBL" id="DS985214">
    <property type="protein sequence ID" value="EEY15239.1"/>
    <property type="molecule type" value="Genomic_DNA"/>
</dbReference>
<evidence type="ECO:0000256" key="1">
    <source>
        <dbReference type="SAM" id="MobiDB-lite"/>
    </source>
</evidence>
<dbReference type="AlphaFoldDB" id="C9S7E3"/>
<gene>
    <name evidence="2" type="ORF">VDBG_01348</name>
</gene>
<dbReference type="KEGG" id="val:VDBG_01348"/>
<reference evidence="3" key="1">
    <citation type="journal article" date="2011" name="PLoS Pathog.">
        <title>Comparative genomics yields insights into niche adaptation of plant vascular wilt pathogens.</title>
        <authorList>
            <person name="Klosterman S.J."/>
            <person name="Subbarao K.V."/>
            <person name="Kang S."/>
            <person name="Veronese P."/>
            <person name="Gold S.E."/>
            <person name="Thomma B.P.H.J."/>
            <person name="Chen Z."/>
            <person name="Henrissat B."/>
            <person name="Lee Y.-H."/>
            <person name="Park J."/>
            <person name="Garcia-Pedrajas M.D."/>
            <person name="Barbara D.J."/>
            <person name="Anchieta A."/>
            <person name="de Jonge R."/>
            <person name="Santhanam P."/>
            <person name="Maruthachalam K."/>
            <person name="Atallah Z."/>
            <person name="Amyotte S.G."/>
            <person name="Paz Z."/>
            <person name="Inderbitzin P."/>
            <person name="Hayes R.J."/>
            <person name="Heiman D.I."/>
            <person name="Young S."/>
            <person name="Zeng Q."/>
            <person name="Engels R."/>
            <person name="Galagan J."/>
            <person name="Cuomo C.A."/>
            <person name="Dobinson K.F."/>
            <person name="Ma L.-J."/>
        </authorList>
    </citation>
    <scope>NUCLEOTIDE SEQUENCE [LARGE SCALE GENOMIC DNA]</scope>
    <source>
        <strain evidence="3">VaMs.102 / ATCC MYA-4576 / FGSC 10136</strain>
    </source>
</reference>
<dbReference type="Proteomes" id="UP000008698">
    <property type="component" value="Unassembled WGS sequence"/>
</dbReference>
<dbReference type="HOGENOM" id="CLU_1483083_0_0_1"/>
<feature type="region of interest" description="Disordered" evidence="1">
    <location>
        <begin position="116"/>
        <end position="138"/>
    </location>
</feature>
<evidence type="ECO:0000313" key="3">
    <source>
        <dbReference type="Proteomes" id="UP000008698"/>
    </source>
</evidence>
<accession>C9S7E3</accession>
<keyword evidence="3" id="KW-1185">Reference proteome</keyword>
<proteinExistence type="predicted"/>
<dbReference type="RefSeq" id="XP_003009665.1">
    <property type="nucleotide sequence ID" value="XM_003009619.1"/>
</dbReference>
<dbReference type="GeneID" id="9536277"/>
<organism evidence="3">
    <name type="scientific">Verticillium alfalfae (strain VaMs.102 / ATCC MYA-4576 / FGSC 10136)</name>
    <name type="common">Verticillium wilt of alfalfa</name>
    <name type="synonym">Verticillium albo-atrum</name>
    <dbReference type="NCBI Taxonomy" id="526221"/>
    <lineage>
        <taxon>Eukaryota</taxon>
        <taxon>Fungi</taxon>
        <taxon>Dikarya</taxon>
        <taxon>Ascomycota</taxon>
        <taxon>Pezizomycotina</taxon>
        <taxon>Sordariomycetes</taxon>
        <taxon>Hypocreomycetidae</taxon>
        <taxon>Glomerellales</taxon>
        <taxon>Plectosphaerellaceae</taxon>
        <taxon>Verticillium</taxon>
    </lineage>
</organism>
<name>C9S7E3_VERA1</name>
<sequence>MVGGETGRISTTPMIEGIGTGTNMKSRCPVNVTQVRNRSTLLNGPPSKTRLTLARSAPLANMGSETNVIGIRIMGQTFASRPSRAFLTRFAVRCRALQSSMSLSSPQQLKVPFLPFSKPQKRGTATGNDLTTTPGGKTRAAGDRIKSLCVVKVIKRDHVSIKAILATPIDLLLVLKPTQVSR</sequence>
<feature type="region of interest" description="Disordered" evidence="1">
    <location>
        <begin position="1"/>
        <end position="22"/>
    </location>
</feature>
<evidence type="ECO:0000313" key="2">
    <source>
        <dbReference type="EMBL" id="EEY15239.1"/>
    </source>
</evidence>